<evidence type="ECO:0000313" key="4">
    <source>
        <dbReference type="EMBL" id="CAE11169.1"/>
    </source>
</evidence>
<evidence type="ECO:0000256" key="2">
    <source>
        <dbReference type="ARBA" id="ARBA00022695"/>
    </source>
</evidence>
<dbReference type="GO" id="GO:0016779">
    <property type="term" value="F:nucleotidyltransferase activity"/>
    <property type="evidence" value="ECO:0007669"/>
    <property type="project" value="UniProtKB-KW"/>
</dbReference>
<keyword evidence="1 4" id="KW-0808">Transferase</keyword>
<evidence type="ECO:0000259" key="3">
    <source>
        <dbReference type="Pfam" id="PF00483"/>
    </source>
</evidence>
<dbReference type="InterPro" id="IPR005835">
    <property type="entry name" value="NTP_transferase_dom"/>
</dbReference>
<dbReference type="RefSeq" id="WP_011139951.1">
    <property type="nucleotide sequence ID" value="NC_005090.1"/>
</dbReference>
<dbReference type="InterPro" id="IPR029044">
    <property type="entry name" value="Nucleotide-diphossugar_trans"/>
</dbReference>
<name>Q7M7P0_WOLSU</name>
<feature type="domain" description="Nucleotidyl transferase" evidence="3">
    <location>
        <begin position="2"/>
        <end position="197"/>
    </location>
</feature>
<dbReference type="Pfam" id="PF00483">
    <property type="entry name" value="NTP_transferase"/>
    <property type="match status" value="1"/>
</dbReference>
<dbReference type="InterPro" id="IPR050065">
    <property type="entry name" value="GlmU-like"/>
</dbReference>
<organism evidence="5">
    <name type="scientific">Wolinella succinogenes (strain ATCC 29543 / DSM 1740 / CCUG 13145 / JCM 31913 / LMG 7466 / NCTC 11488 / FDC 602W)</name>
    <name type="common">Vibrio succinogenes</name>
    <dbReference type="NCBI Taxonomy" id="273121"/>
    <lineage>
        <taxon>Bacteria</taxon>
        <taxon>Pseudomonadati</taxon>
        <taxon>Campylobacterota</taxon>
        <taxon>Epsilonproteobacteria</taxon>
        <taxon>Campylobacterales</taxon>
        <taxon>Helicobacteraceae</taxon>
        <taxon>Wolinella</taxon>
    </lineage>
</organism>
<dbReference type="AlphaFoldDB" id="Q7M7P0"/>
<dbReference type="SUPFAM" id="SSF53448">
    <property type="entry name" value="Nucleotide-diphospho-sugar transferases"/>
    <property type="match status" value="1"/>
</dbReference>
<dbReference type="PANTHER" id="PTHR43584:SF8">
    <property type="entry name" value="N-ACETYLMURAMATE ALPHA-1-PHOSPHATE URIDYLYLTRANSFERASE"/>
    <property type="match status" value="1"/>
</dbReference>
<dbReference type="STRING" id="273121.WS2178"/>
<sequence length="253" mass="29177">MKALILAAGRGSRLAPLADHVPKCLVQYQGEPILKYELDSLLQCGIDEIGIVGGYRFEVLKHYIEKNYSKKANFSFFFNELHSSTNMVHTFFCARDFLDEELILSYSDILYSPPIVRALQKSEGEVNVVIDKAWQKLWEQRFENPLEDAETLKIREGRIKEIGKKPQTLEEIEGQYMGLLKFSKEFLPRLICYYEGLDRERLYDGKDYSNMYMTSLLQGLIETFDNVLPVLIEGGWGEIDAPSDLEIDLRLAK</sequence>
<dbReference type="CDD" id="cd02523">
    <property type="entry name" value="PC_cytidylyltransferase"/>
    <property type="match status" value="1"/>
</dbReference>
<gene>
    <name evidence="4" type="ordered locus">WS2178</name>
</gene>
<dbReference type="eggNOG" id="COG1213">
    <property type="taxonomic scope" value="Bacteria"/>
</dbReference>
<dbReference type="KEGG" id="wsu:WS2178"/>
<dbReference type="EMBL" id="BX571662">
    <property type="protein sequence ID" value="CAE11169.1"/>
    <property type="molecule type" value="Genomic_DNA"/>
</dbReference>
<reference evidence="4 5" key="1">
    <citation type="journal article" date="2003" name="Proc. Natl. Acad. Sci. U.S.A.">
        <title>Complete genome sequence and analysis of Wolinella succinogenes.</title>
        <authorList>
            <person name="Baar C."/>
            <person name="Eppinger M."/>
            <person name="Raddatz G."/>
            <person name="Simon JM."/>
            <person name="Lanz C."/>
            <person name="Klimmek O."/>
            <person name="Nandakumar R."/>
            <person name="Gross R."/>
            <person name="Rosinus A."/>
            <person name="Keller H."/>
            <person name="Jagtap P."/>
            <person name="Linke B."/>
            <person name="Meyer F."/>
            <person name="Lederer H."/>
            <person name="Schuster S.C."/>
        </authorList>
    </citation>
    <scope>NUCLEOTIDE SEQUENCE [LARGE SCALE GENOMIC DNA]</scope>
    <source>
        <strain evidence="5">ATCC 29543 / DSM 1740 / CCUG 13145 / JCM 31913 / LMG 7466 / NCTC 11488 / FDC 602W</strain>
    </source>
</reference>
<evidence type="ECO:0000313" key="5">
    <source>
        <dbReference type="Proteomes" id="UP000000422"/>
    </source>
</evidence>
<evidence type="ECO:0000256" key="1">
    <source>
        <dbReference type="ARBA" id="ARBA00022679"/>
    </source>
</evidence>
<dbReference type="HOGENOM" id="CLU_029499_5_1_7"/>
<accession>Q7M7P0</accession>
<keyword evidence="2" id="KW-0548">Nucleotidyltransferase</keyword>
<protein>
    <submittedName>
        <fullName evidence="4">PUTATIVE SUGAR NUCLEOTIDYLTRANSFERASE</fullName>
    </submittedName>
</protein>
<dbReference type="Proteomes" id="UP000000422">
    <property type="component" value="Chromosome"/>
</dbReference>
<dbReference type="Gene3D" id="3.90.550.10">
    <property type="entry name" value="Spore Coat Polysaccharide Biosynthesis Protein SpsA, Chain A"/>
    <property type="match status" value="1"/>
</dbReference>
<proteinExistence type="predicted"/>
<keyword evidence="5" id="KW-1185">Reference proteome</keyword>
<dbReference type="PANTHER" id="PTHR43584">
    <property type="entry name" value="NUCLEOTIDYL TRANSFERASE"/>
    <property type="match status" value="1"/>
</dbReference>